<evidence type="ECO:0000256" key="2">
    <source>
        <dbReference type="ARBA" id="ARBA00022630"/>
    </source>
</evidence>
<dbReference type="EMBL" id="CAJNJA010084552">
    <property type="protein sequence ID" value="CAE7937399.1"/>
    <property type="molecule type" value="Genomic_DNA"/>
</dbReference>
<proteinExistence type="inferred from homology"/>
<keyword evidence="3" id="KW-0732">Signal</keyword>
<sequence>MHSFALSCAEDVLRRGLRKQDLPEEADAVVIGAGYDFETGFHYAGEMRKGQELRAIVDSLTNDETGPERIYDKVVFSDGDKFGVPSGIKNWLNALQEKFPEERDAIDVYARDLKATQTSFFPMMIWRSIPSEWLSYLDAYESRSREGPFPPFLLCSERKLYNLLAAPNLHLCMLAGKKMQELTQYRSCSKGPMIMGSRGTHRMSVSKRQGPESSVMLTVRSMLGLHLHFGEGAYFPVGGPSKMASAMVKQIERQAKDGLTIRAPVVVSTIGLHGTEKFLQDQPCHEEELNLPRHNTWMLPGEDLPKCMEEFQRDRDADAPFGYVGMAFPSSKDPSYKEFYPDQSTCAIVAGDIPWEWFEKWNGTRVHHRGQDYEDLKKRYELRLMDMLYTQFPQVRGRVQYVSLGTPLDTNFFLGKSYGLQQTLAKTWADTNWLFAKPIIQRWPDGLFLAGQDVTSDGFAPSVVSAILAACAIAACHKLEVADSCGAVNVIIAFIIVITIIIIVVMLDSDDFNLIITAVSSTLSASSLALPIRGVITILFICVFSTIDCSITTGSTTITAVAIVIRSSDGTPFISMHESGERLGLWGTLKALLS</sequence>
<gene>
    <name evidence="8" type="primary">retsat</name>
    <name evidence="8" type="ORF">SNEC2469_LOCUS32862</name>
</gene>
<dbReference type="InterPro" id="IPR052206">
    <property type="entry name" value="Retinol_saturase"/>
</dbReference>
<accession>A0A813C086</accession>
<dbReference type="PANTHER" id="PTHR46091">
    <property type="entry name" value="BLR7054 PROTEIN"/>
    <property type="match status" value="1"/>
</dbReference>
<evidence type="ECO:0000256" key="1">
    <source>
        <dbReference type="ARBA" id="ARBA00005855"/>
    </source>
</evidence>
<organism evidence="8 9">
    <name type="scientific">Symbiodinium necroappetens</name>
    <dbReference type="NCBI Taxonomy" id="1628268"/>
    <lineage>
        <taxon>Eukaryota</taxon>
        <taxon>Sar</taxon>
        <taxon>Alveolata</taxon>
        <taxon>Dinophyceae</taxon>
        <taxon>Suessiales</taxon>
        <taxon>Symbiodiniaceae</taxon>
        <taxon>Symbiodinium</taxon>
    </lineage>
</organism>
<keyword evidence="7" id="KW-0472">Membrane</keyword>
<keyword evidence="7" id="KW-0812">Transmembrane</keyword>
<keyword evidence="7" id="KW-1133">Transmembrane helix</keyword>
<dbReference type="OrthoDB" id="38045at2759"/>
<keyword evidence="4" id="KW-0274">FAD</keyword>
<protein>
    <submittedName>
        <fullName evidence="8">Retsat protein</fullName>
    </submittedName>
</protein>
<keyword evidence="5" id="KW-0521">NADP</keyword>
<evidence type="ECO:0000313" key="9">
    <source>
        <dbReference type="Proteomes" id="UP000601435"/>
    </source>
</evidence>
<keyword evidence="6" id="KW-0520">NAD</keyword>
<comment type="caution">
    <text evidence="8">The sequence shown here is derived from an EMBL/GenBank/DDBJ whole genome shotgun (WGS) entry which is preliminary data.</text>
</comment>
<dbReference type="Proteomes" id="UP000601435">
    <property type="component" value="Unassembled WGS sequence"/>
</dbReference>
<comment type="similarity">
    <text evidence="1">Belongs to the carotenoid/retinoid oxidoreductase family. CrtISO subfamily.</text>
</comment>
<dbReference type="PANTHER" id="PTHR46091:SF3">
    <property type="entry name" value="AMINE OXIDASE DOMAIN-CONTAINING PROTEIN"/>
    <property type="match status" value="1"/>
</dbReference>
<name>A0A813C086_9DINO</name>
<evidence type="ECO:0000256" key="6">
    <source>
        <dbReference type="ARBA" id="ARBA00023027"/>
    </source>
</evidence>
<dbReference type="InterPro" id="IPR036188">
    <property type="entry name" value="FAD/NAD-bd_sf"/>
</dbReference>
<evidence type="ECO:0000256" key="3">
    <source>
        <dbReference type="ARBA" id="ARBA00022729"/>
    </source>
</evidence>
<evidence type="ECO:0000256" key="5">
    <source>
        <dbReference type="ARBA" id="ARBA00022857"/>
    </source>
</evidence>
<keyword evidence="2" id="KW-0285">Flavoprotein</keyword>
<feature type="transmembrane region" description="Helical" evidence="7">
    <location>
        <begin position="486"/>
        <end position="507"/>
    </location>
</feature>
<dbReference type="AlphaFoldDB" id="A0A813C086"/>
<evidence type="ECO:0000256" key="4">
    <source>
        <dbReference type="ARBA" id="ARBA00022827"/>
    </source>
</evidence>
<evidence type="ECO:0000256" key="7">
    <source>
        <dbReference type="SAM" id="Phobius"/>
    </source>
</evidence>
<dbReference type="SUPFAM" id="SSF51905">
    <property type="entry name" value="FAD/NAD(P)-binding domain"/>
    <property type="match status" value="1"/>
</dbReference>
<keyword evidence="9" id="KW-1185">Reference proteome</keyword>
<reference evidence="8" key="1">
    <citation type="submission" date="2021-02" db="EMBL/GenBank/DDBJ databases">
        <authorList>
            <person name="Dougan E. K."/>
            <person name="Rhodes N."/>
            <person name="Thang M."/>
            <person name="Chan C."/>
        </authorList>
    </citation>
    <scope>NUCLEOTIDE SEQUENCE</scope>
</reference>
<evidence type="ECO:0000313" key="8">
    <source>
        <dbReference type="EMBL" id="CAE7937399.1"/>
    </source>
</evidence>